<evidence type="ECO:0000313" key="3">
    <source>
        <dbReference type="Proteomes" id="UP000038011"/>
    </source>
</evidence>
<evidence type="ECO:0008006" key="4">
    <source>
        <dbReference type="Google" id="ProtNLM"/>
    </source>
</evidence>
<dbReference type="OrthoDB" id="9799456at2"/>
<keyword evidence="3" id="KW-1185">Reference proteome</keyword>
<dbReference type="AlphaFoldDB" id="A0A0N0E7W8"/>
<dbReference type="InterPro" id="IPR009325">
    <property type="entry name" value="DUF983"/>
</dbReference>
<comment type="caution">
    <text evidence="2">The sequence shown here is derived from an EMBL/GenBank/DDBJ whole genome shotgun (WGS) entry which is preliminary data.</text>
</comment>
<organism evidence="2 3">
    <name type="scientific">Ahrensia marina</name>
    <dbReference type="NCBI Taxonomy" id="1514904"/>
    <lineage>
        <taxon>Bacteria</taxon>
        <taxon>Pseudomonadati</taxon>
        <taxon>Pseudomonadota</taxon>
        <taxon>Alphaproteobacteria</taxon>
        <taxon>Hyphomicrobiales</taxon>
        <taxon>Ahrensiaceae</taxon>
        <taxon>Ahrensia</taxon>
    </lineage>
</organism>
<sequence>MTDVQVFGNHPPQDRRALWPAMKNGMRCKCPNCGQGRLFSRFAKSVDACENCGEEIFHHRADDLPAYLNLFIVGHIVVGAYLMFDRITDLSPWTEVVLWTVIAVLMTIAVLQPVKGFVIGLQWANHMHGFGGDGEDGTLDKNIDPTHYG</sequence>
<keyword evidence="1" id="KW-0472">Membrane</keyword>
<reference evidence="2 3" key="1">
    <citation type="submission" date="2015-01" db="EMBL/GenBank/DDBJ databases">
        <title>Ahrensia donghaiensis sp. nov., a novel dimethylsulphoniopropionate-cleavage bacterium isolated from seawater and emended descriptions of the genus Ahrensia and Ahrensia kielensis.</title>
        <authorList>
            <person name="Liu J."/>
        </authorList>
    </citation>
    <scope>NUCLEOTIDE SEQUENCE [LARGE SCALE GENOMIC DNA]</scope>
    <source>
        <strain evidence="2 3">LZD062</strain>
    </source>
</reference>
<dbReference type="RefSeq" id="WP_053998682.1">
    <property type="nucleotide sequence ID" value="NZ_JXMU01000009.1"/>
</dbReference>
<dbReference type="EMBL" id="JXMU01000009">
    <property type="protein sequence ID" value="KPB01655.1"/>
    <property type="molecule type" value="Genomic_DNA"/>
</dbReference>
<keyword evidence="1" id="KW-0812">Transmembrane</keyword>
<gene>
    <name evidence="2" type="ORF">SU32_07230</name>
</gene>
<keyword evidence="1" id="KW-1133">Transmembrane helix</keyword>
<dbReference type="Pfam" id="PF06170">
    <property type="entry name" value="DUF983"/>
    <property type="match status" value="1"/>
</dbReference>
<accession>A0A0N0E7W8</accession>
<evidence type="ECO:0000256" key="1">
    <source>
        <dbReference type="SAM" id="Phobius"/>
    </source>
</evidence>
<dbReference type="STRING" id="1514904.SU32_07230"/>
<name>A0A0N0E7W8_9HYPH</name>
<dbReference type="PATRIC" id="fig|1514904.3.peg.3483"/>
<evidence type="ECO:0000313" key="2">
    <source>
        <dbReference type="EMBL" id="KPB01655.1"/>
    </source>
</evidence>
<feature type="transmembrane region" description="Helical" evidence="1">
    <location>
        <begin position="66"/>
        <end position="84"/>
    </location>
</feature>
<protein>
    <recommendedName>
        <fullName evidence="4">Zinc-finger protein</fullName>
    </recommendedName>
</protein>
<dbReference type="Proteomes" id="UP000038011">
    <property type="component" value="Unassembled WGS sequence"/>
</dbReference>
<feature type="transmembrane region" description="Helical" evidence="1">
    <location>
        <begin position="96"/>
        <end position="118"/>
    </location>
</feature>
<proteinExistence type="predicted"/>